<feature type="compositionally biased region" description="Low complexity" evidence="8">
    <location>
        <begin position="263"/>
        <end position="283"/>
    </location>
</feature>
<dbReference type="GO" id="GO:0016779">
    <property type="term" value="F:nucleotidyltransferase activity"/>
    <property type="evidence" value="ECO:0007669"/>
    <property type="project" value="UniProtKB-KW"/>
</dbReference>
<keyword evidence="10" id="KW-1185">Reference proteome</keyword>
<proteinExistence type="inferred from homology"/>
<dbReference type="EMBL" id="JBHFQA010000006">
    <property type="protein sequence ID" value="KAL2098030.1"/>
    <property type="molecule type" value="Genomic_DNA"/>
</dbReference>
<feature type="chain" id="PRO_5044533898" description="NAD(P)(+)--arginine ADP-ribosyltransferase" evidence="7">
    <location>
        <begin position="27"/>
        <end position="306"/>
    </location>
</feature>
<keyword evidence="4" id="KW-0548">Nucleotidyltransferase</keyword>
<organism evidence="9 10">
    <name type="scientific">Coilia grayii</name>
    <name type="common">Gray's grenadier anchovy</name>
    <dbReference type="NCBI Taxonomy" id="363190"/>
    <lineage>
        <taxon>Eukaryota</taxon>
        <taxon>Metazoa</taxon>
        <taxon>Chordata</taxon>
        <taxon>Craniata</taxon>
        <taxon>Vertebrata</taxon>
        <taxon>Euteleostomi</taxon>
        <taxon>Actinopterygii</taxon>
        <taxon>Neopterygii</taxon>
        <taxon>Teleostei</taxon>
        <taxon>Clupei</taxon>
        <taxon>Clupeiformes</taxon>
        <taxon>Clupeoidei</taxon>
        <taxon>Engraulidae</taxon>
        <taxon>Coilinae</taxon>
        <taxon>Coilia</taxon>
    </lineage>
</organism>
<evidence type="ECO:0000256" key="4">
    <source>
        <dbReference type="ARBA" id="ARBA00022695"/>
    </source>
</evidence>
<dbReference type="PANTHER" id="PTHR10339:SF27">
    <property type="entry name" value="NAD(P)(+)--ARGININE ADP-RIBOSYLTRANSFERASE"/>
    <property type="match status" value="1"/>
</dbReference>
<dbReference type="Pfam" id="PF01129">
    <property type="entry name" value="ART"/>
    <property type="match status" value="1"/>
</dbReference>
<evidence type="ECO:0000256" key="2">
    <source>
        <dbReference type="ARBA" id="ARBA00022676"/>
    </source>
</evidence>
<comment type="catalytic activity">
    <reaction evidence="6 7">
        <text>L-arginyl-[protein] + NAD(+) = N(omega)-(ADP-D-ribosyl)-L-arginyl-[protein] + nicotinamide + H(+)</text>
        <dbReference type="Rhea" id="RHEA:19149"/>
        <dbReference type="Rhea" id="RHEA-COMP:10532"/>
        <dbReference type="Rhea" id="RHEA-COMP:15087"/>
        <dbReference type="ChEBI" id="CHEBI:15378"/>
        <dbReference type="ChEBI" id="CHEBI:17154"/>
        <dbReference type="ChEBI" id="CHEBI:29965"/>
        <dbReference type="ChEBI" id="CHEBI:57540"/>
        <dbReference type="ChEBI" id="CHEBI:142554"/>
        <dbReference type="EC" id="2.4.2.31"/>
    </reaction>
</comment>
<evidence type="ECO:0000256" key="5">
    <source>
        <dbReference type="ARBA" id="ARBA00022857"/>
    </source>
</evidence>
<dbReference type="PRINTS" id="PR00970">
    <property type="entry name" value="RIBTRNSFRASE"/>
</dbReference>
<keyword evidence="3 7" id="KW-0808">Transferase</keyword>
<dbReference type="GO" id="GO:0106274">
    <property type="term" value="F:NAD+-protein-arginine ADP-ribosyltransferase activity"/>
    <property type="evidence" value="ECO:0007669"/>
    <property type="project" value="UniProtKB-EC"/>
</dbReference>
<dbReference type="SUPFAM" id="SSF56399">
    <property type="entry name" value="ADP-ribosylation"/>
    <property type="match status" value="1"/>
</dbReference>
<gene>
    <name evidence="9" type="ORF">ACEWY4_007237</name>
</gene>
<evidence type="ECO:0000256" key="3">
    <source>
        <dbReference type="ARBA" id="ARBA00022679"/>
    </source>
</evidence>
<evidence type="ECO:0000313" key="10">
    <source>
        <dbReference type="Proteomes" id="UP001591681"/>
    </source>
</evidence>
<evidence type="ECO:0000256" key="1">
    <source>
        <dbReference type="ARBA" id="ARBA00009558"/>
    </source>
</evidence>
<feature type="signal peptide" evidence="7">
    <location>
        <begin position="1"/>
        <end position="26"/>
    </location>
</feature>
<dbReference type="Gene3D" id="3.90.176.10">
    <property type="entry name" value="Toxin ADP-ribosyltransferase, Chain A, domain 1"/>
    <property type="match status" value="1"/>
</dbReference>
<keyword evidence="7" id="KW-0732">Signal</keyword>
<accession>A0ABD1KG02</accession>
<evidence type="ECO:0000256" key="7">
    <source>
        <dbReference type="RuleBase" id="RU361228"/>
    </source>
</evidence>
<keyword evidence="2 7" id="KW-0328">Glycosyltransferase</keyword>
<dbReference type="EC" id="2.4.2.31" evidence="7"/>
<dbReference type="AlphaFoldDB" id="A0ABD1KG02"/>
<evidence type="ECO:0000313" key="9">
    <source>
        <dbReference type="EMBL" id="KAL2098030.1"/>
    </source>
</evidence>
<keyword evidence="7" id="KW-0520">NAD</keyword>
<dbReference type="InterPro" id="IPR050999">
    <property type="entry name" value="ADP-ribosyltransferase_ARG"/>
</dbReference>
<comment type="similarity">
    <text evidence="1 7">Belongs to the Arg-specific ADP-ribosyltransferase family.</text>
</comment>
<evidence type="ECO:0000256" key="8">
    <source>
        <dbReference type="SAM" id="MobiDB-lite"/>
    </source>
</evidence>
<protein>
    <recommendedName>
        <fullName evidence="7">NAD(P)(+)--arginine ADP-ribosyltransferase</fullName>
        <ecNumber evidence="7">2.4.2.31</ecNumber>
    </recommendedName>
    <alternativeName>
        <fullName evidence="7">Mono(ADP-ribosyl)transferase</fullName>
    </alternativeName>
</protein>
<comment type="caution">
    <text evidence="9">The sequence shown here is derived from an EMBL/GenBank/DDBJ whole genome shotgun (WGS) entry which is preliminary data.</text>
</comment>
<dbReference type="Proteomes" id="UP001591681">
    <property type="component" value="Unassembled WGS sequence"/>
</dbReference>
<name>A0ABD1KG02_9TELE</name>
<reference evidence="9 10" key="1">
    <citation type="submission" date="2024-09" db="EMBL/GenBank/DDBJ databases">
        <title>A chromosome-level genome assembly of Gray's grenadier anchovy, Coilia grayii.</title>
        <authorList>
            <person name="Fu Z."/>
        </authorList>
    </citation>
    <scope>NUCLEOTIDE SEQUENCE [LARGE SCALE GENOMIC DNA]</scope>
    <source>
        <strain evidence="9">G4</strain>
        <tissue evidence="9">Muscle</tissue>
    </source>
</reference>
<keyword evidence="5 7" id="KW-0521">NADP</keyword>
<dbReference type="InterPro" id="IPR000768">
    <property type="entry name" value="ART"/>
</dbReference>
<evidence type="ECO:0000256" key="6">
    <source>
        <dbReference type="ARBA" id="ARBA00047597"/>
    </source>
</evidence>
<sequence length="306" mass="33650">MAGWRVWYTSVMFFTMVTHEVSYGEAIVMDMAPNAVDDSYSTCRDKMLTKILAKDGILQEELKANSEFKSAWNSTSHCSPVFPGGQPQHVQAFQAFGNDEVFSKTFNEAVKTKGGDVSIYTDQFKFKSLHFLLMDAMRILNNGSQCKTVYSGIFDDFVVEKGHRVRFGEFFSVSASKSYAEEGCVDEGTLFRIDTCSVVDLTKHACHPEHTTMLLSPVEVFNVVDVTTGKSDCAKEIALASSGFISDHNCYLFPMMPTTSAPATATARSTSSTTAQSAKGSSTQGVDPRGLVLLTIVFHFFLILSL</sequence>
<feature type="region of interest" description="Disordered" evidence="8">
    <location>
        <begin position="263"/>
        <end position="285"/>
    </location>
</feature>
<dbReference type="PANTHER" id="PTHR10339">
    <property type="entry name" value="ADP-RIBOSYLTRANSFERASE"/>
    <property type="match status" value="1"/>
</dbReference>